<name>A0A377I2N0_HAEPH</name>
<dbReference type="RefSeq" id="WP_119223069.1">
    <property type="nucleotide sequence ID" value="NZ_CAUVRQ010000004.1"/>
</dbReference>
<evidence type="ECO:0000313" key="1">
    <source>
        <dbReference type="EMBL" id="STO64763.1"/>
    </source>
</evidence>
<organism evidence="1 2">
    <name type="scientific">Haemophilus parahaemolyticus</name>
    <dbReference type="NCBI Taxonomy" id="735"/>
    <lineage>
        <taxon>Bacteria</taxon>
        <taxon>Pseudomonadati</taxon>
        <taxon>Pseudomonadota</taxon>
        <taxon>Gammaproteobacteria</taxon>
        <taxon>Pasteurellales</taxon>
        <taxon>Pasteurellaceae</taxon>
        <taxon>Haemophilus</taxon>
    </lineage>
</organism>
<sequence>MDKKQADTLALYFAAKAFETNSKNFEGDRNGSTPQKISQFAKELSLLFQQDFGEIDLTVFQDKG</sequence>
<evidence type="ECO:0000313" key="2">
    <source>
        <dbReference type="Proteomes" id="UP000254867"/>
    </source>
</evidence>
<reference evidence="1 2" key="1">
    <citation type="submission" date="2018-06" db="EMBL/GenBank/DDBJ databases">
        <authorList>
            <consortium name="Pathogen Informatics"/>
            <person name="Doyle S."/>
        </authorList>
    </citation>
    <scope>NUCLEOTIDE SEQUENCE [LARGE SCALE GENOMIC DNA]</scope>
    <source>
        <strain evidence="1 2">NCTC10794</strain>
    </source>
</reference>
<dbReference type="AlphaFoldDB" id="A0A377I2N0"/>
<protein>
    <submittedName>
        <fullName evidence="1">Uncharacterized protein</fullName>
    </submittedName>
</protein>
<accession>A0A377I2N0</accession>
<dbReference type="EMBL" id="UGHH01000002">
    <property type="protein sequence ID" value="STO64763.1"/>
    <property type="molecule type" value="Genomic_DNA"/>
</dbReference>
<proteinExistence type="predicted"/>
<dbReference type="Proteomes" id="UP000254867">
    <property type="component" value="Unassembled WGS sequence"/>
</dbReference>
<gene>
    <name evidence="1" type="ORF">NCTC10794_01839</name>
</gene>